<gene>
    <name evidence="1" type="ORF">FSB_LOCUS54192</name>
</gene>
<evidence type="ECO:0000313" key="1">
    <source>
        <dbReference type="EMBL" id="SPD26310.1"/>
    </source>
</evidence>
<proteinExistence type="predicted"/>
<accession>A0A2N9IQ81</accession>
<sequence>MALSSRRSWASEEKVGSYSTLTKWWSQVDPRVGEKIPAAGLGPILDNFWCAQVKIP</sequence>
<dbReference type="EMBL" id="OIVN01006151">
    <property type="protein sequence ID" value="SPD26310.1"/>
    <property type="molecule type" value="Genomic_DNA"/>
</dbReference>
<dbReference type="AlphaFoldDB" id="A0A2N9IQ81"/>
<name>A0A2N9IQ81_FAGSY</name>
<protein>
    <submittedName>
        <fullName evidence="1">Uncharacterized protein</fullName>
    </submittedName>
</protein>
<organism evidence="1">
    <name type="scientific">Fagus sylvatica</name>
    <name type="common">Beechnut</name>
    <dbReference type="NCBI Taxonomy" id="28930"/>
    <lineage>
        <taxon>Eukaryota</taxon>
        <taxon>Viridiplantae</taxon>
        <taxon>Streptophyta</taxon>
        <taxon>Embryophyta</taxon>
        <taxon>Tracheophyta</taxon>
        <taxon>Spermatophyta</taxon>
        <taxon>Magnoliopsida</taxon>
        <taxon>eudicotyledons</taxon>
        <taxon>Gunneridae</taxon>
        <taxon>Pentapetalae</taxon>
        <taxon>rosids</taxon>
        <taxon>fabids</taxon>
        <taxon>Fagales</taxon>
        <taxon>Fagaceae</taxon>
        <taxon>Fagus</taxon>
    </lineage>
</organism>
<reference evidence="1" key="1">
    <citation type="submission" date="2018-02" db="EMBL/GenBank/DDBJ databases">
        <authorList>
            <person name="Cohen D.B."/>
            <person name="Kent A.D."/>
        </authorList>
    </citation>
    <scope>NUCLEOTIDE SEQUENCE</scope>
</reference>